<dbReference type="InterPro" id="IPR029787">
    <property type="entry name" value="Nucleotide_cyclase"/>
</dbReference>
<dbReference type="CDD" id="cd01949">
    <property type="entry name" value="GGDEF"/>
    <property type="match status" value="1"/>
</dbReference>
<reference evidence="4" key="1">
    <citation type="journal article" date="2021" name="PeerJ">
        <title>Extensive microbial diversity within the chicken gut microbiome revealed by metagenomics and culture.</title>
        <authorList>
            <person name="Gilroy R."/>
            <person name="Ravi A."/>
            <person name="Getino M."/>
            <person name="Pursley I."/>
            <person name="Horton D.L."/>
            <person name="Alikhan N.F."/>
            <person name="Baker D."/>
            <person name="Gharbi K."/>
            <person name="Hall N."/>
            <person name="Watson M."/>
            <person name="Adriaenssens E.M."/>
            <person name="Foster-Nyarko E."/>
            <person name="Jarju S."/>
            <person name="Secka A."/>
            <person name="Antonio M."/>
            <person name="Oren A."/>
            <person name="Chaudhuri R.R."/>
            <person name="La Ragione R."/>
            <person name="Hildebrand F."/>
            <person name="Pallen M.J."/>
        </authorList>
    </citation>
    <scope>NUCLEOTIDE SEQUENCE</scope>
    <source>
        <strain evidence="4">378</strain>
    </source>
</reference>
<dbReference type="InterPro" id="IPR043128">
    <property type="entry name" value="Rev_trsase/Diguanyl_cyclase"/>
</dbReference>
<sequence length="429" mass="49300">MTDKKAQQLHASQIQQKMQQILDKGQYKAIEEFESFDQLRNDNPVFADPEPPKKRISQTNNSPLAHEVVRMIREREGLTGDEGYFLHTKEHLQKCDVESGLHHSFPLDAPFGDKCVEMLRYLMWLAEQGDPQLFDYMGDEVIFLGPFQKQNVFGKSAYYQALKSDKLVAFHRYDEEYELVYATENMGCVIGSYIVLTSEDDALRFARRERVTGVFANHNGIPFLVHAHISHPDILSLDGEELPVTATYEMQQLLETIKNWSAQDAMTKLKNRNFLTNNYAELNGAFFAGKKKESSHRGVGMVLYFDLDNFKSINDTLGHEKGDEAIISFANSLRQVRDKFIPQGLIIRIGGDEFVMLDNTTDSVEVIGQLYRELKILMQETLLKIKPDLGFSLGFVRSAKARNADSLHDLIKLADHNMYRCKRRRKVFR</sequence>
<dbReference type="InterPro" id="IPR050469">
    <property type="entry name" value="Diguanylate_Cyclase"/>
</dbReference>
<evidence type="ECO:0000313" key="5">
    <source>
        <dbReference type="Proteomes" id="UP000733611"/>
    </source>
</evidence>
<reference evidence="4" key="2">
    <citation type="submission" date="2021-04" db="EMBL/GenBank/DDBJ databases">
        <authorList>
            <person name="Gilroy R."/>
        </authorList>
    </citation>
    <scope>NUCLEOTIDE SEQUENCE</scope>
    <source>
        <strain evidence="4">378</strain>
    </source>
</reference>
<dbReference type="NCBIfam" id="TIGR00254">
    <property type="entry name" value="GGDEF"/>
    <property type="match status" value="1"/>
</dbReference>
<accession>A0A948X1D3</accession>
<organism evidence="4 5">
    <name type="scientific">Candidatus Anaerobiospirillum pullicola</name>
    <dbReference type="NCBI Taxonomy" id="2838451"/>
    <lineage>
        <taxon>Bacteria</taxon>
        <taxon>Pseudomonadati</taxon>
        <taxon>Pseudomonadota</taxon>
        <taxon>Gammaproteobacteria</taxon>
        <taxon>Aeromonadales</taxon>
        <taxon>Succinivibrionaceae</taxon>
        <taxon>Anaerobiospirillum</taxon>
    </lineage>
</organism>
<evidence type="ECO:0000313" key="4">
    <source>
        <dbReference type="EMBL" id="MBU3844301.1"/>
    </source>
</evidence>
<proteinExistence type="predicted"/>
<dbReference type="PANTHER" id="PTHR45138">
    <property type="entry name" value="REGULATORY COMPONENTS OF SENSORY TRANSDUCTION SYSTEM"/>
    <property type="match status" value="1"/>
</dbReference>
<gene>
    <name evidence="4" type="ORF">H9847_05460</name>
</gene>
<dbReference type="AlphaFoldDB" id="A0A948X1D3"/>
<evidence type="ECO:0000256" key="1">
    <source>
        <dbReference type="ARBA" id="ARBA00012528"/>
    </source>
</evidence>
<dbReference type="GO" id="GO:1902201">
    <property type="term" value="P:negative regulation of bacterial-type flagellum-dependent cell motility"/>
    <property type="evidence" value="ECO:0007669"/>
    <property type="project" value="TreeGrafter"/>
</dbReference>
<dbReference type="PANTHER" id="PTHR45138:SF6">
    <property type="entry name" value="DIGUANYLATE CYCLASE DGCN"/>
    <property type="match status" value="1"/>
</dbReference>
<dbReference type="InterPro" id="IPR000160">
    <property type="entry name" value="GGDEF_dom"/>
</dbReference>
<dbReference type="EMBL" id="JAHLFE010000107">
    <property type="protein sequence ID" value="MBU3844301.1"/>
    <property type="molecule type" value="Genomic_DNA"/>
</dbReference>
<dbReference type="Pfam" id="PF00990">
    <property type="entry name" value="GGDEF"/>
    <property type="match status" value="1"/>
</dbReference>
<evidence type="ECO:0000259" key="3">
    <source>
        <dbReference type="PROSITE" id="PS50887"/>
    </source>
</evidence>
<dbReference type="Gene3D" id="3.30.70.270">
    <property type="match status" value="1"/>
</dbReference>
<dbReference type="GO" id="GO:0043709">
    <property type="term" value="P:cell adhesion involved in single-species biofilm formation"/>
    <property type="evidence" value="ECO:0007669"/>
    <property type="project" value="TreeGrafter"/>
</dbReference>
<dbReference type="EC" id="2.7.7.65" evidence="1"/>
<comment type="caution">
    <text evidence="4">The sequence shown here is derived from an EMBL/GenBank/DDBJ whole genome shotgun (WGS) entry which is preliminary data.</text>
</comment>
<dbReference type="GO" id="GO:0005886">
    <property type="term" value="C:plasma membrane"/>
    <property type="evidence" value="ECO:0007669"/>
    <property type="project" value="TreeGrafter"/>
</dbReference>
<protein>
    <recommendedName>
        <fullName evidence="1">diguanylate cyclase</fullName>
        <ecNumber evidence="1">2.7.7.65</ecNumber>
    </recommendedName>
</protein>
<name>A0A948X1D3_9GAMM</name>
<feature type="domain" description="GGDEF" evidence="3">
    <location>
        <begin position="298"/>
        <end position="429"/>
    </location>
</feature>
<dbReference type="SUPFAM" id="SSF55073">
    <property type="entry name" value="Nucleotide cyclase"/>
    <property type="match status" value="1"/>
</dbReference>
<evidence type="ECO:0000256" key="2">
    <source>
        <dbReference type="SAM" id="MobiDB-lite"/>
    </source>
</evidence>
<dbReference type="GO" id="GO:0052621">
    <property type="term" value="F:diguanylate cyclase activity"/>
    <property type="evidence" value="ECO:0007669"/>
    <property type="project" value="UniProtKB-EC"/>
</dbReference>
<dbReference type="Proteomes" id="UP000733611">
    <property type="component" value="Unassembled WGS sequence"/>
</dbReference>
<dbReference type="SMART" id="SM00267">
    <property type="entry name" value="GGDEF"/>
    <property type="match status" value="1"/>
</dbReference>
<dbReference type="PROSITE" id="PS50887">
    <property type="entry name" value="GGDEF"/>
    <property type="match status" value="1"/>
</dbReference>
<feature type="region of interest" description="Disordered" evidence="2">
    <location>
        <begin position="40"/>
        <end position="60"/>
    </location>
</feature>